<protein>
    <recommendedName>
        <fullName evidence="1">Halobacterial output domain-containing protein</fullName>
    </recommendedName>
</protein>
<sequence>MRNDHTTPTTPEMLPASIVSLVAELEGVDVLDIPPLASVVDPDALVTLFDGESGSGSCVLEFDYAGYRVFVRGDGDVRTLEASPIEFCDAN</sequence>
<dbReference type="Proteomes" id="UP000243250">
    <property type="component" value="Unassembled WGS sequence"/>
</dbReference>
<proteinExistence type="predicted"/>
<name>A0A1I6I4A6_9EURY</name>
<evidence type="ECO:0000259" key="1">
    <source>
        <dbReference type="Pfam" id="PF18545"/>
    </source>
</evidence>
<feature type="domain" description="Halobacterial output" evidence="1">
    <location>
        <begin position="16"/>
        <end position="78"/>
    </location>
</feature>
<reference evidence="3" key="1">
    <citation type="submission" date="2016-10" db="EMBL/GenBank/DDBJ databases">
        <authorList>
            <person name="Varghese N."/>
            <person name="Submissions S."/>
        </authorList>
    </citation>
    <scope>NUCLEOTIDE SEQUENCE [LARGE SCALE GENOMIC DNA]</scope>
    <source>
        <strain evidence="3">CGMCC 1.8711</strain>
    </source>
</reference>
<dbReference type="Pfam" id="PF18545">
    <property type="entry name" value="HalOD1"/>
    <property type="match status" value="1"/>
</dbReference>
<dbReference type="EMBL" id="FOYS01000004">
    <property type="protein sequence ID" value="SFR61567.1"/>
    <property type="molecule type" value="Genomic_DNA"/>
</dbReference>
<dbReference type="AlphaFoldDB" id="A0A1I6I4A6"/>
<keyword evidence="3" id="KW-1185">Reference proteome</keyword>
<dbReference type="InterPro" id="IPR040624">
    <property type="entry name" value="HalOD1"/>
</dbReference>
<evidence type="ECO:0000313" key="3">
    <source>
        <dbReference type="Proteomes" id="UP000243250"/>
    </source>
</evidence>
<dbReference type="RefSeq" id="WP_245758369.1">
    <property type="nucleotide sequence ID" value="NZ_FOYS01000004.1"/>
</dbReference>
<gene>
    <name evidence="2" type="ORF">SAMN04488124_2802</name>
</gene>
<organism evidence="2 3">
    <name type="scientific">Halogeometricum limi</name>
    <dbReference type="NCBI Taxonomy" id="555875"/>
    <lineage>
        <taxon>Archaea</taxon>
        <taxon>Methanobacteriati</taxon>
        <taxon>Methanobacteriota</taxon>
        <taxon>Stenosarchaea group</taxon>
        <taxon>Halobacteria</taxon>
        <taxon>Halobacteriales</taxon>
        <taxon>Haloferacaceae</taxon>
        <taxon>Halogeometricum</taxon>
    </lineage>
</organism>
<accession>A0A1I6I4A6</accession>
<evidence type="ECO:0000313" key="2">
    <source>
        <dbReference type="EMBL" id="SFR61567.1"/>
    </source>
</evidence>